<organism evidence="1">
    <name type="scientific">Arion vulgaris</name>
    <dbReference type="NCBI Taxonomy" id="1028688"/>
    <lineage>
        <taxon>Eukaryota</taxon>
        <taxon>Metazoa</taxon>
        <taxon>Spiralia</taxon>
        <taxon>Lophotrochozoa</taxon>
        <taxon>Mollusca</taxon>
        <taxon>Gastropoda</taxon>
        <taxon>Heterobranchia</taxon>
        <taxon>Euthyneura</taxon>
        <taxon>Panpulmonata</taxon>
        <taxon>Eupulmonata</taxon>
        <taxon>Stylommatophora</taxon>
        <taxon>Helicina</taxon>
        <taxon>Arionoidea</taxon>
        <taxon>Arionidae</taxon>
        <taxon>Arion</taxon>
    </lineage>
</organism>
<name>A0A0B7AKU4_9EUPU</name>
<reference evidence="1" key="1">
    <citation type="submission" date="2014-12" db="EMBL/GenBank/DDBJ databases">
        <title>Insight into the proteome of Arion vulgaris.</title>
        <authorList>
            <person name="Aradska J."/>
            <person name="Bulat T."/>
            <person name="Smidak R."/>
            <person name="Sarate P."/>
            <person name="Gangsoo J."/>
            <person name="Sialana F."/>
            <person name="Bilban M."/>
            <person name="Lubec G."/>
        </authorList>
    </citation>
    <scope>NUCLEOTIDE SEQUENCE</scope>
    <source>
        <tissue evidence="1">Skin</tissue>
    </source>
</reference>
<proteinExistence type="predicted"/>
<evidence type="ECO:0000313" key="1">
    <source>
        <dbReference type="EMBL" id="CEK80626.1"/>
    </source>
</evidence>
<accession>A0A0B7AKU4</accession>
<sequence length="140" mass="16142">MTSIKLTGAFGNGLLSGRSLLYCRVCSSTCSNTYKYGRSYMHVSPKAYSSMLNTIEPTMQSAVYKSKYLIRFTNLPLVYKTLPYQRPTKYDHQHKLSQSHNHSAYSVILDQKLSSGFHYLQCRSFQTSTSWRKEESKLEK</sequence>
<gene>
    <name evidence="1" type="primary">ORF121823</name>
</gene>
<dbReference type="EMBL" id="HACG01033761">
    <property type="protein sequence ID" value="CEK80626.1"/>
    <property type="molecule type" value="Transcribed_RNA"/>
</dbReference>
<protein>
    <submittedName>
        <fullName evidence="1">Uncharacterized protein</fullName>
    </submittedName>
</protein>
<dbReference type="AlphaFoldDB" id="A0A0B7AKU4"/>
<feature type="non-terminal residue" evidence="1">
    <location>
        <position position="140"/>
    </location>
</feature>